<evidence type="ECO:0000256" key="1">
    <source>
        <dbReference type="ARBA" id="ARBA00023015"/>
    </source>
</evidence>
<dbReference type="PROSITE" id="PS50043">
    <property type="entry name" value="HTH_LUXR_2"/>
    <property type="match status" value="1"/>
</dbReference>
<dbReference type="Gene3D" id="1.10.10.10">
    <property type="entry name" value="Winged helix-like DNA-binding domain superfamily/Winged helix DNA-binding domain"/>
    <property type="match status" value="1"/>
</dbReference>
<dbReference type="RefSeq" id="WP_125016225.1">
    <property type="nucleotide sequence ID" value="NZ_QWEZ01000002.1"/>
</dbReference>
<reference evidence="5 6" key="2">
    <citation type="submission" date="2018-12" db="EMBL/GenBank/DDBJ databases">
        <title>Simiduia agarivorans gen. nov., sp. nov., a marine, agarolytic bacterium isolated from shallow coastal water from Keelung, Taiwan.</title>
        <authorList>
            <person name="Shieh W.Y."/>
        </authorList>
    </citation>
    <scope>NUCLEOTIDE SEQUENCE [LARGE SCALE GENOMIC DNA]</scope>
    <source>
        <strain evidence="5 6">GTF-13</strain>
    </source>
</reference>
<dbReference type="GO" id="GO:0003677">
    <property type="term" value="F:DNA binding"/>
    <property type="evidence" value="ECO:0007669"/>
    <property type="project" value="UniProtKB-KW"/>
</dbReference>
<dbReference type="InterPro" id="IPR000792">
    <property type="entry name" value="Tscrpt_reg_LuxR_C"/>
</dbReference>
<keyword evidence="6" id="KW-1185">Reference proteome</keyword>
<comment type="caution">
    <text evidence="5">The sequence shown here is derived from an EMBL/GenBank/DDBJ whole genome shotgun (WGS) entry which is preliminary data.</text>
</comment>
<feature type="domain" description="HTH luxR-type" evidence="4">
    <location>
        <begin position="251"/>
        <end position="316"/>
    </location>
</feature>
<dbReference type="GO" id="GO:0006355">
    <property type="term" value="P:regulation of DNA-templated transcription"/>
    <property type="evidence" value="ECO:0007669"/>
    <property type="project" value="InterPro"/>
</dbReference>
<evidence type="ECO:0000259" key="4">
    <source>
        <dbReference type="PROSITE" id="PS50043"/>
    </source>
</evidence>
<dbReference type="PRINTS" id="PR00038">
    <property type="entry name" value="HTHLUXR"/>
</dbReference>
<dbReference type="InterPro" id="IPR016032">
    <property type="entry name" value="Sig_transdc_resp-reg_C-effctor"/>
</dbReference>
<keyword evidence="1" id="KW-0805">Transcription regulation</keyword>
<reference evidence="5 6" key="1">
    <citation type="submission" date="2018-08" db="EMBL/GenBank/DDBJ databases">
        <authorList>
            <person name="Khan S.A."/>
        </authorList>
    </citation>
    <scope>NUCLEOTIDE SEQUENCE [LARGE SCALE GENOMIC DNA]</scope>
    <source>
        <strain evidence="5 6">GTF-13</strain>
    </source>
</reference>
<dbReference type="Proteomes" id="UP000280792">
    <property type="component" value="Unassembled WGS sequence"/>
</dbReference>
<organism evidence="5 6">
    <name type="scientific">Aestuariirhabdus litorea</name>
    <dbReference type="NCBI Taxonomy" id="2528527"/>
    <lineage>
        <taxon>Bacteria</taxon>
        <taxon>Pseudomonadati</taxon>
        <taxon>Pseudomonadota</taxon>
        <taxon>Gammaproteobacteria</taxon>
        <taxon>Oceanospirillales</taxon>
        <taxon>Aestuariirhabdaceae</taxon>
        <taxon>Aestuariirhabdus</taxon>
    </lineage>
</organism>
<evidence type="ECO:0000256" key="2">
    <source>
        <dbReference type="ARBA" id="ARBA00023125"/>
    </source>
</evidence>
<dbReference type="PANTHER" id="PTHR44688:SF16">
    <property type="entry name" value="DNA-BINDING TRANSCRIPTIONAL ACTIVATOR DEVR_DOSR"/>
    <property type="match status" value="1"/>
</dbReference>
<protein>
    <submittedName>
        <fullName evidence="5">DNA-binding response regulator</fullName>
    </submittedName>
</protein>
<name>A0A3P3VIC2_9GAMM</name>
<evidence type="ECO:0000313" key="6">
    <source>
        <dbReference type="Proteomes" id="UP000280792"/>
    </source>
</evidence>
<dbReference type="AlphaFoldDB" id="A0A3P3VIC2"/>
<dbReference type="SUPFAM" id="SSF46894">
    <property type="entry name" value="C-terminal effector domain of the bipartite response regulators"/>
    <property type="match status" value="1"/>
</dbReference>
<dbReference type="PANTHER" id="PTHR44688">
    <property type="entry name" value="DNA-BINDING TRANSCRIPTIONAL ACTIVATOR DEVR_DOSR"/>
    <property type="match status" value="1"/>
</dbReference>
<evidence type="ECO:0000313" key="5">
    <source>
        <dbReference type="EMBL" id="RRJ82470.1"/>
    </source>
</evidence>
<dbReference type="CDD" id="cd06170">
    <property type="entry name" value="LuxR_C_like"/>
    <property type="match status" value="1"/>
</dbReference>
<dbReference type="InterPro" id="IPR036388">
    <property type="entry name" value="WH-like_DNA-bd_sf"/>
</dbReference>
<evidence type="ECO:0000256" key="3">
    <source>
        <dbReference type="ARBA" id="ARBA00023163"/>
    </source>
</evidence>
<sequence>MHNPLLDPLIGRLYRETSRIALDHYRRWALEQLQEVVAFDGALWSSGHISTMRFHTNTLLGVPPALAEELLTLRAINPLTDRLQASPGEPIDMAEVVDDERFYRSEIYLRCFKPKGIERILSSLHLDERSGLTTLLTLYRFSRQNPFSLADKQVQRRMLFHLLNAASHNCLLHLDRHQPANPGSVTALCDRHGIYHEVQQDFLDCMEQCFPGKAASRLPFEIDRGEVELAQQGYCLQREPIGELFCIDVWPRGPLDGLTLRERQVVDAICRGQTFKASARELGLSPSTISNHLYRIYHKLGVASRHELATLMAERTS</sequence>
<keyword evidence="3" id="KW-0804">Transcription</keyword>
<dbReference type="EMBL" id="QWEZ01000002">
    <property type="protein sequence ID" value="RRJ82470.1"/>
    <property type="molecule type" value="Genomic_DNA"/>
</dbReference>
<proteinExistence type="predicted"/>
<dbReference type="Pfam" id="PF00196">
    <property type="entry name" value="GerE"/>
    <property type="match status" value="1"/>
</dbReference>
<accession>A0A3P3VIC2</accession>
<dbReference type="SMART" id="SM00421">
    <property type="entry name" value="HTH_LUXR"/>
    <property type="match status" value="1"/>
</dbReference>
<gene>
    <name evidence="5" type="ORF">D0544_11385</name>
</gene>
<keyword evidence="2 5" id="KW-0238">DNA-binding</keyword>